<keyword evidence="6" id="KW-1185">Reference proteome</keyword>
<dbReference type="SMART" id="SM00028">
    <property type="entry name" value="TPR"/>
    <property type="match status" value="3"/>
</dbReference>
<feature type="domain" description="SPOR" evidence="4">
    <location>
        <begin position="410"/>
        <end position="491"/>
    </location>
</feature>
<dbReference type="PROSITE" id="PS50005">
    <property type="entry name" value="TPR"/>
    <property type="match status" value="1"/>
</dbReference>
<gene>
    <name evidence="5" type="ORF">SAMN02745193_00037</name>
</gene>
<proteinExistence type="predicted"/>
<dbReference type="EMBL" id="FRDF01000001">
    <property type="protein sequence ID" value="SHN48298.1"/>
    <property type="molecule type" value="Genomic_DNA"/>
</dbReference>
<dbReference type="InterPro" id="IPR007730">
    <property type="entry name" value="SPOR-like_dom"/>
</dbReference>
<dbReference type="Pfam" id="PF05036">
    <property type="entry name" value="SPOR"/>
    <property type="match status" value="1"/>
</dbReference>
<dbReference type="SUPFAM" id="SSF48452">
    <property type="entry name" value="TPR-like"/>
    <property type="match status" value="1"/>
</dbReference>
<dbReference type="InterPro" id="IPR019734">
    <property type="entry name" value="TPR_rpt"/>
</dbReference>
<dbReference type="Pfam" id="PF14559">
    <property type="entry name" value="TPR_19"/>
    <property type="match status" value="1"/>
</dbReference>
<feature type="chain" id="PRO_5012568278" evidence="3">
    <location>
        <begin position="38"/>
        <end position="500"/>
    </location>
</feature>
<dbReference type="InterPro" id="IPR011990">
    <property type="entry name" value="TPR-like_helical_dom_sf"/>
</dbReference>
<dbReference type="GO" id="GO:0042834">
    <property type="term" value="F:peptidoglycan binding"/>
    <property type="evidence" value="ECO:0007669"/>
    <property type="project" value="InterPro"/>
</dbReference>
<feature type="signal peptide" evidence="3">
    <location>
        <begin position="1"/>
        <end position="37"/>
    </location>
</feature>
<dbReference type="AlphaFoldDB" id="A0A1M7RQH0"/>
<reference evidence="6" key="1">
    <citation type="submission" date="2016-12" db="EMBL/GenBank/DDBJ databases">
        <authorList>
            <person name="Varghese N."/>
            <person name="Submissions S."/>
        </authorList>
    </citation>
    <scope>NUCLEOTIDE SEQUENCE [LARGE SCALE GENOMIC DNA]</scope>
    <source>
        <strain evidence="6">DSM 11032</strain>
    </source>
</reference>
<keyword evidence="1" id="KW-0802">TPR repeat</keyword>
<evidence type="ECO:0000256" key="1">
    <source>
        <dbReference type="PROSITE-ProRule" id="PRU00339"/>
    </source>
</evidence>
<protein>
    <submittedName>
        <fullName evidence="5">Flp pilus assembly protein TadD, contains TPR repeats</fullName>
    </submittedName>
</protein>
<name>A0A1M7RQH0_9SPHN</name>
<sequence>MPLWRARSRDVKRARLALSSLFAACAATAFVPFPAAAQEMVSREVVQPLPSEEVQRLNRALVALARTPRELDALVEAGTAAMGVDDLEAAVGFFGRAADIEPGHPRVALGLGTVYLRSGRPAEAIPQFDRARAAGVPDREVLSDQALAFDLVGDQPAAQAAYARVMELDPGNEEARRRLAVSHAISGNRVRFEEALRPLLDKRDVAAFRARAFGLAILGDQERAAAITDQVMPRDLSSRITPYLAYMPRLTPAQQAAAANLGIFPRAADIGRDDPRLARLAAESKVDRRLEPAGEPLGRNDNPAPAPTLTPTPTPAPVPASVPASTPAVMPAPVPLPVVATVTAAPPPPPVPVPSQPVSAPLRVADAFADLGDDALPGPRIGADAVDLSRIAIKREAPPPPPKPKEPAKPVHPSRVWVQVATGRKVDALGFDWRRLSRSGGDLLTRFKPHTTPWGEAHRLLAGPVDSREKAQAMVRELKGKGVDTFLYVSPEGEEIQIVK</sequence>
<evidence type="ECO:0000313" key="5">
    <source>
        <dbReference type="EMBL" id="SHN48298.1"/>
    </source>
</evidence>
<keyword evidence="3" id="KW-0732">Signal</keyword>
<feature type="compositionally biased region" description="Pro residues" evidence="2">
    <location>
        <begin position="304"/>
        <end position="320"/>
    </location>
</feature>
<dbReference type="STRING" id="198312.SAMN02745193_00037"/>
<dbReference type="Proteomes" id="UP000184391">
    <property type="component" value="Unassembled WGS sequence"/>
</dbReference>
<evidence type="ECO:0000259" key="4">
    <source>
        <dbReference type="PROSITE" id="PS51724"/>
    </source>
</evidence>
<accession>A0A1M7RQH0</accession>
<organism evidence="5 6">
    <name type="scientific">Erythrobacter sanguineus</name>
    <dbReference type="NCBI Taxonomy" id="198312"/>
    <lineage>
        <taxon>Bacteria</taxon>
        <taxon>Pseudomonadati</taxon>
        <taxon>Pseudomonadota</taxon>
        <taxon>Alphaproteobacteria</taxon>
        <taxon>Sphingomonadales</taxon>
        <taxon>Erythrobacteraceae</taxon>
        <taxon>Erythrobacter/Porphyrobacter group</taxon>
        <taxon>Erythrobacter</taxon>
    </lineage>
</organism>
<dbReference type="Gene3D" id="1.25.40.10">
    <property type="entry name" value="Tetratricopeptide repeat domain"/>
    <property type="match status" value="1"/>
</dbReference>
<evidence type="ECO:0000256" key="2">
    <source>
        <dbReference type="SAM" id="MobiDB-lite"/>
    </source>
</evidence>
<feature type="region of interest" description="Disordered" evidence="2">
    <location>
        <begin position="282"/>
        <end position="322"/>
    </location>
</feature>
<dbReference type="InterPro" id="IPR036680">
    <property type="entry name" value="SPOR-like_sf"/>
</dbReference>
<feature type="compositionally biased region" description="Basic and acidic residues" evidence="2">
    <location>
        <begin position="282"/>
        <end position="292"/>
    </location>
</feature>
<dbReference type="OrthoDB" id="7398646at2"/>
<feature type="repeat" description="TPR" evidence="1">
    <location>
        <begin position="71"/>
        <end position="104"/>
    </location>
</feature>
<dbReference type="SUPFAM" id="SSF110997">
    <property type="entry name" value="Sporulation related repeat"/>
    <property type="match status" value="1"/>
</dbReference>
<evidence type="ECO:0000256" key="3">
    <source>
        <dbReference type="SAM" id="SignalP"/>
    </source>
</evidence>
<evidence type="ECO:0000313" key="6">
    <source>
        <dbReference type="Proteomes" id="UP000184391"/>
    </source>
</evidence>
<dbReference type="PROSITE" id="PS51724">
    <property type="entry name" value="SPOR"/>
    <property type="match status" value="1"/>
</dbReference>